<dbReference type="EMBL" id="MTYJ01000211">
    <property type="protein sequence ID" value="OWA51005.1"/>
    <property type="molecule type" value="Genomic_DNA"/>
</dbReference>
<feature type="compositionally biased region" description="Acidic residues" evidence="9">
    <location>
        <begin position="70"/>
        <end position="82"/>
    </location>
</feature>
<dbReference type="InterPro" id="IPR003107">
    <property type="entry name" value="HAT"/>
</dbReference>
<dbReference type="GO" id="GO:0000244">
    <property type="term" value="P:spliceosomal tri-snRNP complex assembly"/>
    <property type="evidence" value="ECO:0007669"/>
    <property type="project" value="TreeGrafter"/>
</dbReference>
<dbReference type="GO" id="GO:0071013">
    <property type="term" value="C:catalytic step 2 spliceosome"/>
    <property type="evidence" value="ECO:0007669"/>
    <property type="project" value="TreeGrafter"/>
</dbReference>
<keyword evidence="3" id="KW-0677">Repeat</keyword>
<dbReference type="OrthoDB" id="440128at2759"/>
<evidence type="ECO:0000256" key="1">
    <source>
        <dbReference type="ARBA" id="ARBA00004123"/>
    </source>
</evidence>
<dbReference type="Pfam" id="PF06424">
    <property type="entry name" value="PRP1_N"/>
    <property type="match status" value="1"/>
</dbReference>
<organism evidence="11 12">
    <name type="scientific">Hypsibius exemplaris</name>
    <name type="common">Freshwater tardigrade</name>
    <dbReference type="NCBI Taxonomy" id="2072580"/>
    <lineage>
        <taxon>Eukaryota</taxon>
        <taxon>Metazoa</taxon>
        <taxon>Ecdysozoa</taxon>
        <taxon>Tardigrada</taxon>
        <taxon>Eutardigrada</taxon>
        <taxon>Parachela</taxon>
        <taxon>Hypsibioidea</taxon>
        <taxon>Hypsibiidae</taxon>
        <taxon>Hypsibius</taxon>
    </lineage>
</organism>
<dbReference type="InterPro" id="IPR045075">
    <property type="entry name" value="Syf1-like"/>
</dbReference>
<gene>
    <name evidence="11" type="ORF">BV898_15506</name>
</gene>
<evidence type="ECO:0000256" key="3">
    <source>
        <dbReference type="ARBA" id="ARBA00022737"/>
    </source>
</evidence>
<dbReference type="Pfam" id="PF14559">
    <property type="entry name" value="TPR_19"/>
    <property type="match status" value="1"/>
</dbReference>
<dbReference type="SUPFAM" id="SSF48452">
    <property type="entry name" value="TPR-like"/>
    <property type="match status" value="3"/>
</dbReference>
<feature type="region of interest" description="Disordered" evidence="9">
    <location>
        <begin position="25"/>
        <end position="88"/>
    </location>
</feature>
<comment type="caution">
    <text evidence="11">The sequence shown here is derived from an EMBL/GenBank/DDBJ whole genome shotgun (WGS) entry which is preliminary data.</text>
</comment>
<sequence length="929" mass="105113">MTAVPSAQFLASKKKKQFLDLQAPPGYVAGVGRGATGFTTRSDIGPARDDTDITDDRHAHPMKAKKKDEDGDEEEDLNEANYDEFSGYGGSLFSKDPYDKDDAEADAIYQAMDARMDEKRSDYREERLKKELEKFRQERPKIQQQFSDLKRQLDVVSEDDWKAIPEVGDARNRKKRLPRKEQYTPVPDNVLLRAAEQQGMSHAVNAQEQKFGGIATPMGAATPDLDMRKVGEARSTLMNLRLGQASDSVGGQTVIDPKGYLTDLQSMLPSFGADIYDIKKARELLKSVRETNPNHPPAWIASARLEEVTGKLQSARNIIMEGSGICSKSEDIWLEATRLQPPELSRSVIAKAVQNVPYSVRIWVKAAELETEVKSKKKVYRKALEQIPNSVRLWKEAVEIEDPDDARILLARAVECCPSSTELWLALARLETYENAKKVVNKARENIPTDRQIWIAAAKLEETQGNAARVGVIIERSLQSLAATGVEINRDLWLKEAIESEKAGSVLTCQAIVRAIIPRGGLEEEDQKHTWIQDAESFESQSAFECARAVYAHALSIYPNSKKLWQKAAWLEKNHGTREAFETILEQAVAHRPRVEMLWLMLAKSKWMAGDIAGSRSILSNAFAANPNSEEIWLAAVKLESENSEDQRARLLLQKARSSAPTPRVMMKSAKLEWALNDLTRALDIVNEGLKSYLNDAKLWMMKGQLLEQMGQREPATAVYSEAQKKCPDSVVLPVLASRLEEKNQNITRARAILETARKRNPKKDELWLEAVRVELRAGQKEAAEKLMSMAVQEVPDSGLLYADWIFMQPRATRRRKSIDAANKCETDVHFLLAVALLFWTERRLAKVREWFARAIRLDADLGDTYAYWYKFEQLHGTEEEQREVMKKCVDAEPHHGEKWCAVSKDMRNYRRKTHEILPMVADSLDVPT</sequence>
<dbReference type="Pfam" id="PF23240">
    <property type="entry name" value="HAT_PRP39_N"/>
    <property type="match status" value="1"/>
</dbReference>
<evidence type="ECO:0000256" key="5">
    <source>
        <dbReference type="ARBA" id="ARBA00031070"/>
    </source>
</evidence>
<evidence type="ECO:0000256" key="6">
    <source>
        <dbReference type="ARBA" id="ARBA00032140"/>
    </source>
</evidence>
<dbReference type="Gene3D" id="1.25.40.10">
    <property type="entry name" value="Tetratricopeptide repeat domain"/>
    <property type="match status" value="6"/>
</dbReference>
<evidence type="ECO:0000256" key="8">
    <source>
        <dbReference type="SAM" id="Coils"/>
    </source>
</evidence>
<comment type="function">
    <text evidence="7">Involved in pre-mRNA splicing as component of the U4/U6-U5 tri-snRNP complex, one of the building blocks of the spliceosome. Enhances dihydrotestosterone-induced transactivation activity of AR, as well as dexamethasone-induced transactivation activity of NR3C1, but does not affect estrogen-induced transactivation.</text>
</comment>
<proteinExistence type="predicted"/>
<keyword evidence="4" id="KW-0539">Nucleus</keyword>
<keyword evidence="8" id="KW-0175">Coiled coil</keyword>
<dbReference type="InterPro" id="IPR011990">
    <property type="entry name" value="TPR-like_helical_dom_sf"/>
</dbReference>
<dbReference type="PANTHER" id="PTHR11246:SF1">
    <property type="entry name" value="PRE-MRNA-PROCESSING FACTOR 6"/>
    <property type="match status" value="1"/>
</dbReference>
<feature type="compositionally biased region" description="Basic and acidic residues" evidence="9">
    <location>
        <begin position="46"/>
        <end position="59"/>
    </location>
</feature>
<evidence type="ECO:0000256" key="4">
    <source>
        <dbReference type="ARBA" id="ARBA00023242"/>
    </source>
</evidence>
<dbReference type="FunFam" id="1.25.40.10:FF:000058">
    <property type="entry name" value="Pre-mRNA processing factor 6"/>
    <property type="match status" value="1"/>
</dbReference>
<protein>
    <recommendedName>
        <fullName evidence="2">Pre-mRNA-processing factor 6</fullName>
    </recommendedName>
    <alternativeName>
        <fullName evidence="6">PRP6 homolog</fullName>
    </alternativeName>
    <alternativeName>
        <fullName evidence="5">U5 snRNP-associated 102 kDa protein</fullName>
    </alternativeName>
</protein>
<dbReference type="SMART" id="SM00386">
    <property type="entry name" value="HAT"/>
    <property type="match status" value="10"/>
</dbReference>
<accession>A0A9X6RKJ0</accession>
<dbReference type="GO" id="GO:0046540">
    <property type="term" value="C:U4/U6 x U5 tri-snRNP complex"/>
    <property type="evidence" value="ECO:0007669"/>
    <property type="project" value="TreeGrafter"/>
</dbReference>
<evidence type="ECO:0000259" key="10">
    <source>
        <dbReference type="Pfam" id="PF06424"/>
    </source>
</evidence>
<feature type="domain" description="PRP1 splicing factor N-terminal" evidence="10">
    <location>
        <begin position="23"/>
        <end position="173"/>
    </location>
</feature>
<dbReference type="PANTHER" id="PTHR11246">
    <property type="entry name" value="PRE-MRNA SPLICING FACTOR"/>
    <property type="match status" value="1"/>
</dbReference>
<dbReference type="AlphaFoldDB" id="A0A9X6RKJ0"/>
<evidence type="ECO:0000256" key="2">
    <source>
        <dbReference type="ARBA" id="ARBA00020235"/>
    </source>
</evidence>
<comment type="subcellular location">
    <subcellularLocation>
        <location evidence="1">Nucleus</location>
    </subcellularLocation>
</comment>
<dbReference type="InterPro" id="IPR010491">
    <property type="entry name" value="PRP1_N"/>
</dbReference>
<evidence type="ECO:0000256" key="7">
    <source>
        <dbReference type="ARBA" id="ARBA00046247"/>
    </source>
</evidence>
<evidence type="ECO:0000313" key="12">
    <source>
        <dbReference type="Proteomes" id="UP000192578"/>
    </source>
</evidence>
<keyword evidence="12" id="KW-1185">Reference proteome</keyword>
<feature type="coiled-coil region" evidence="8">
    <location>
        <begin position="125"/>
        <end position="152"/>
    </location>
</feature>
<name>A0A9X6RKJ0_HYPEX</name>
<dbReference type="Proteomes" id="UP000192578">
    <property type="component" value="Unassembled WGS sequence"/>
</dbReference>
<evidence type="ECO:0000313" key="11">
    <source>
        <dbReference type="EMBL" id="OWA51005.1"/>
    </source>
</evidence>
<reference evidence="12" key="1">
    <citation type="submission" date="2017-01" db="EMBL/GenBank/DDBJ databases">
        <title>Comparative genomics of anhydrobiosis in the tardigrade Hypsibius dujardini.</title>
        <authorList>
            <person name="Yoshida Y."/>
            <person name="Koutsovoulos G."/>
            <person name="Laetsch D."/>
            <person name="Stevens L."/>
            <person name="Kumar S."/>
            <person name="Horikawa D."/>
            <person name="Ishino K."/>
            <person name="Komine S."/>
            <person name="Tomita M."/>
            <person name="Blaxter M."/>
            <person name="Arakawa K."/>
        </authorList>
    </citation>
    <scope>NUCLEOTIDE SEQUENCE [LARGE SCALE GENOMIC DNA]</scope>
    <source>
        <strain evidence="12">Z151</strain>
    </source>
</reference>
<evidence type="ECO:0000256" key="9">
    <source>
        <dbReference type="SAM" id="MobiDB-lite"/>
    </source>
</evidence>
<dbReference type="FunFam" id="1.25.40.10:FF:000429">
    <property type="entry name" value="Pre-mRNA-processing factor 6, putative"/>
    <property type="match status" value="1"/>
</dbReference>